<dbReference type="HOGENOM" id="CLU_1761508_0_0_1"/>
<reference evidence="1 3" key="2">
    <citation type="journal article" date="2014" name="BMC Genomics">
        <title>An improved genome release (version Mt4.0) for the model legume Medicago truncatula.</title>
        <authorList>
            <person name="Tang H."/>
            <person name="Krishnakumar V."/>
            <person name="Bidwell S."/>
            <person name="Rosen B."/>
            <person name="Chan A."/>
            <person name="Zhou S."/>
            <person name="Gentzbittel L."/>
            <person name="Childs K.L."/>
            <person name="Yandell M."/>
            <person name="Gundlach H."/>
            <person name="Mayer K.F."/>
            <person name="Schwartz D.C."/>
            <person name="Town C.D."/>
        </authorList>
    </citation>
    <scope>GENOME REANNOTATION</scope>
    <source>
        <strain evidence="2 3">cv. Jemalong A17</strain>
    </source>
</reference>
<dbReference type="AlphaFoldDB" id="G7LHK9"/>
<reference evidence="1 3" key="1">
    <citation type="journal article" date="2011" name="Nature">
        <title>The Medicago genome provides insight into the evolution of rhizobial symbioses.</title>
        <authorList>
            <person name="Young N.D."/>
            <person name="Debelle F."/>
            <person name="Oldroyd G.E."/>
            <person name="Geurts R."/>
            <person name="Cannon S.B."/>
            <person name="Udvardi M.K."/>
            <person name="Benedito V.A."/>
            <person name="Mayer K.F."/>
            <person name="Gouzy J."/>
            <person name="Schoof H."/>
            <person name="Van de Peer Y."/>
            <person name="Proost S."/>
            <person name="Cook D.R."/>
            <person name="Meyers B.C."/>
            <person name="Spannagl M."/>
            <person name="Cheung F."/>
            <person name="De Mita S."/>
            <person name="Krishnakumar V."/>
            <person name="Gundlach H."/>
            <person name="Zhou S."/>
            <person name="Mudge J."/>
            <person name="Bharti A.K."/>
            <person name="Murray J.D."/>
            <person name="Naoumkina M.A."/>
            <person name="Rosen B."/>
            <person name="Silverstein K.A."/>
            <person name="Tang H."/>
            <person name="Rombauts S."/>
            <person name="Zhao P.X."/>
            <person name="Zhou P."/>
            <person name="Barbe V."/>
            <person name="Bardou P."/>
            <person name="Bechner M."/>
            <person name="Bellec A."/>
            <person name="Berger A."/>
            <person name="Berges H."/>
            <person name="Bidwell S."/>
            <person name="Bisseling T."/>
            <person name="Choisne N."/>
            <person name="Couloux A."/>
            <person name="Denny R."/>
            <person name="Deshpande S."/>
            <person name="Dai X."/>
            <person name="Doyle J.J."/>
            <person name="Dudez A.M."/>
            <person name="Farmer A.D."/>
            <person name="Fouteau S."/>
            <person name="Franken C."/>
            <person name="Gibelin C."/>
            <person name="Gish J."/>
            <person name="Goldstein S."/>
            <person name="Gonzalez A.J."/>
            <person name="Green P.J."/>
            <person name="Hallab A."/>
            <person name="Hartog M."/>
            <person name="Hua A."/>
            <person name="Humphray S.J."/>
            <person name="Jeong D.H."/>
            <person name="Jing Y."/>
            <person name="Jocker A."/>
            <person name="Kenton S.M."/>
            <person name="Kim D.J."/>
            <person name="Klee K."/>
            <person name="Lai H."/>
            <person name="Lang C."/>
            <person name="Lin S."/>
            <person name="Macmil S.L."/>
            <person name="Magdelenat G."/>
            <person name="Matthews L."/>
            <person name="McCorrison J."/>
            <person name="Monaghan E.L."/>
            <person name="Mun J.H."/>
            <person name="Najar F.Z."/>
            <person name="Nicholson C."/>
            <person name="Noirot C."/>
            <person name="O'Bleness M."/>
            <person name="Paule C.R."/>
            <person name="Poulain J."/>
            <person name="Prion F."/>
            <person name="Qin B."/>
            <person name="Qu C."/>
            <person name="Retzel E.F."/>
            <person name="Riddle C."/>
            <person name="Sallet E."/>
            <person name="Samain S."/>
            <person name="Samson N."/>
            <person name="Sanders I."/>
            <person name="Saurat O."/>
            <person name="Scarpelli C."/>
            <person name="Schiex T."/>
            <person name="Segurens B."/>
            <person name="Severin A.J."/>
            <person name="Sherrier D.J."/>
            <person name="Shi R."/>
            <person name="Sims S."/>
            <person name="Singer S.R."/>
            <person name="Sinharoy S."/>
            <person name="Sterck L."/>
            <person name="Viollet A."/>
            <person name="Wang B.B."/>
            <person name="Wang K."/>
            <person name="Wang M."/>
            <person name="Wang X."/>
            <person name="Warfsmann J."/>
            <person name="Weissenbach J."/>
            <person name="White D.D."/>
            <person name="White J.D."/>
            <person name="Wiley G.B."/>
            <person name="Wincker P."/>
            <person name="Xing Y."/>
            <person name="Yang L."/>
            <person name="Yao Z."/>
            <person name="Ying F."/>
            <person name="Zhai J."/>
            <person name="Zhou L."/>
            <person name="Zuber A."/>
            <person name="Denarie J."/>
            <person name="Dixon R.A."/>
            <person name="May G.D."/>
            <person name="Schwartz D.C."/>
            <person name="Rogers J."/>
            <person name="Quetier F."/>
            <person name="Town C.D."/>
            <person name="Roe B.A."/>
        </authorList>
    </citation>
    <scope>NUCLEOTIDE SEQUENCE [LARGE SCALE GENOMIC DNA]</scope>
    <source>
        <strain evidence="1">A17</strain>
        <strain evidence="2 3">cv. Jemalong A17</strain>
    </source>
</reference>
<evidence type="ECO:0000313" key="2">
    <source>
        <dbReference type="EnsemblPlants" id="AET02434"/>
    </source>
</evidence>
<dbReference type="EnsemblPlants" id="AET02434">
    <property type="protein sequence ID" value="AET02434"/>
    <property type="gene ID" value="MTR_8g040530"/>
</dbReference>
<sequence length="148" mass="16965">MFSFVLYVIRSDCISSQVLSITNPCIANELSHKAFIPPNSHVIANHLYFKDWLKLQEADDDVPHEVDVVRRYEYDQSRSYESEGSIAYLGGGWARILFMPIRRGRQVTINVCRSIKRDVSKGEFCSYGYNKEQESCIASSSQESHYLG</sequence>
<accession>G7LHK9</accession>
<evidence type="ECO:0000313" key="3">
    <source>
        <dbReference type="Proteomes" id="UP000002051"/>
    </source>
</evidence>
<gene>
    <name evidence="1" type="ordered locus">MTR_8g040530</name>
</gene>
<evidence type="ECO:0000313" key="1">
    <source>
        <dbReference type="EMBL" id="AET02434.1"/>
    </source>
</evidence>
<organism evidence="1 3">
    <name type="scientific">Medicago truncatula</name>
    <name type="common">Barrel medic</name>
    <name type="synonym">Medicago tribuloides</name>
    <dbReference type="NCBI Taxonomy" id="3880"/>
    <lineage>
        <taxon>Eukaryota</taxon>
        <taxon>Viridiplantae</taxon>
        <taxon>Streptophyta</taxon>
        <taxon>Embryophyta</taxon>
        <taxon>Tracheophyta</taxon>
        <taxon>Spermatophyta</taxon>
        <taxon>Magnoliopsida</taxon>
        <taxon>eudicotyledons</taxon>
        <taxon>Gunneridae</taxon>
        <taxon>Pentapetalae</taxon>
        <taxon>rosids</taxon>
        <taxon>fabids</taxon>
        <taxon>Fabales</taxon>
        <taxon>Fabaceae</taxon>
        <taxon>Papilionoideae</taxon>
        <taxon>50 kb inversion clade</taxon>
        <taxon>NPAAA clade</taxon>
        <taxon>Hologalegina</taxon>
        <taxon>IRL clade</taxon>
        <taxon>Trifolieae</taxon>
        <taxon>Medicago</taxon>
    </lineage>
</organism>
<dbReference type="STRING" id="3880.G7LHK9"/>
<proteinExistence type="predicted"/>
<dbReference type="EMBL" id="CM001224">
    <property type="protein sequence ID" value="AET02434.1"/>
    <property type="molecule type" value="Genomic_DNA"/>
</dbReference>
<protein>
    <submittedName>
        <fullName evidence="1 2">Uncharacterized protein</fullName>
    </submittedName>
</protein>
<dbReference type="Proteomes" id="UP000002051">
    <property type="component" value="Chromosome 8"/>
</dbReference>
<reference evidence="2" key="3">
    <citation type="submission" date="2015-04" db="UniProtKB">
        <authorList>
            <consortium name="EnsemblPlants"/>
        </authorList>
    </citation>
    <scope>IDENTIFICATION</scope>
    <source>
        <strain evidence="2">cv. Jemalong A17</strain>
    </source>
</reference>
<keyword evidence="3" id="KW-1185">Reference proteome</keyword>
<dbReference type="PaxDb" id="3880-AET02434"/>
<name>G7LHK9_MEDTR</name>